<accession>A0A1G9YK34</accession>
<dbReference type="SUPFAM" id="SSF53756">
    <property type="entry name" value="UDP-Glycosyltransferase/glycogen phosphorylase"/>
    <property type="match status" value="1"/>
</dbReference>
<dbReference type="GO" id="GO:0008713">
    <property type="term" value="F:ADP-heptose-lipopolysaccharide heptosyltransferase activity"/>
    <property type="evidence" value="ECO:0007669"/>
    <property type="project" value="TreeGrafter"/>
</dbReference>
<dbReference type="GO" id="GO:0009244">
    <property type="term" value="P:lipopolysaccharide core region biosynthetic process"/>
    <property type="evidence" value="ECO:0007669"/>
    <property type="project" value="TreeGrafter"/>
</dbReference>
<dbReference type="STRING" id="310781.SAMN05216259_102610"/>
<dbReference type="InterPro" id="IPR002201">
    <property type="entry name" value="Glyco_trans_9"/>
</dbReference>
<dbReference type="PANTHER" id="PTHR30160:SF1">
    <property type="entry name" value="LIPOPOLYSACCHARIDE 1,2-N-ACETYLGLUCOSAMINETRANSFERASE-RELATED"/>
    <property type="match status" value="1"/>
</dbReference>
<evidence type="ECO:0000256" key="2">
    <source>
        <dbReference type="ARBA" id="ARBA00022679"/>
    </source>
</evidence>
<dbReference type="PANTHER" id="PTHR30160">
    <property type="entry name" value="TETRAACYLDISACCHARIDE 4'-KINASE-RELATED"/>
    <property type="match status" value="1"/>
</dbReference>
<keyword evidence="4" id="KW-1185">Reference proteome</keyword>
<dbReference type="EMBL" id="FNIE01000002">
    <property type="protein sequence ID" value="SDN09599.1"/>
    <property type="molecule type" value="Genomic_DNA"/>
</dbReference>
<keyword evidence="2 3" id="KW-0808">Transferase</keyword>
<evidence type="ECO:0000313" key="4">
    <source>
        <dbReference type="Proteomes" id="UP000199341"/>
    </source>
</evidence>
<evidence type="ECO:0000313" key="3">
    <source>
        <dbReference type="EMBL" id="SDN09599.1"/>
    </source>
</evidence>
<proteinExistence type="predicted"/>
<evidence type="ECO:0000256" key="1">
    <source>
        <dbReference type="ARBA" id="ARBA00022676"/>
    </source>
</evidence>
<dbReference type="InterPro" id="IPR051199">
    <property type="entry name" value="LPS_LOS_Heptosyltrfase"/>
</dbReference>
<organism evidence="3 4">
    <name type="scientific">Actinacidiphila guanduensis</name>
    <dbReference type="NCBI Taxonomy" id="310781"/>
    <lineage>
        <taxon>Bacteria</taxon>
        <taxon>Bacillati</taxon>
        <taxon>Actinomycetota</taxon>
        <taxon>Actinomycetes</taxon>
        <taxon>Kitasatosporales</taxon>
        <taxon>Streptomycetaceae</taxon>
        <taxon>Actinacidiphila</taxon>
    </lineage>
</organism>
<sequence>MTATVSTGIRFCPGTEVVAADAVHTTPLGYDRDALAAGTPLPVPASVELTERLSECDAILVSFHGKLGDSLLALSAVRALCNWFALRPDRGPMPIRAEGPYAQLLARSGLITHPPGAASYARFVVLGDREFVARHRENAHVSVVCDPAAPPCWSSGGRAYADMPARYYLSLERRLGVRLHTSAPFSPTLTSGENRLSQQLQASGWFDGLTIAAITATSWPERKDYTAERFAEVAARIADARRTHVRLLLVGGAHDGCVRIAAAEPGHAVRALHLDGLPADDLADVFPRCDLVLGNDTGLTHLAAMARRADGGGPPVIGLYARHSHSKWRTGQPHHHAVATPFSERMHQGDLCPVRDVIAPDSDVHLDAITPGSLARVCADLLGGAER</sequence>
<dbReference type="Pfam" id="PF01075">
    <property type="entry name" value="Glyco_transf_9"/>
    <property type="match status" value="1"/>
</dbReference>
<protein>
    <submittedName>
        <fullName evidence="3">Glycosyltransferase family 9 (Heptosyltransferase)</fullName>
    </submittedName>
</protein>
<dbReference type="Proteomes" id="UP000199341">
    <property type="component" value="Unassembled WGS sequence"/>
</dbReference>
<dbReference type="GO" id="GO:0005829">
    <property type="term" value="C:cytosol"/>
    <property type="evidence" value="ECO:0007669"/>
    <property type="project" value="TreeGrafter"/>
</dbReference>
<dbReference type="OrthoDB" id="9807356at2"/>
<keyword evidence="1" id="KW-0328">Glycosyltransferase</keyword>
<name>A0A1G9YK34_9ACTN</name>
<dbReference type="Gene3D" id="3.40.50.2000">
    <property type="entry name" value="Glycogen Phosphorylase B"/>
    <property type="match status" value="1"/>
</dbReference>
<reference evidence="3 4" key="1">
    <citation type="submission" date="2016-10" db="EMBL/GenBank/DDBJ databases">
        <authorList>
            <person name="de Groot N.N."/>
        </authorList>
    </citation>
    <scope>NUCLEOTIDE SEQUENCE [LARGE SCALE GENOMIC DNA]</scope>
    <source>
        <strain evidence="3 4">CGMCC 4.2022</strain>
    </source>
</reference>
<dbReference type="AlphaFoldDB" id="A0A1G9YK34"/>
<gene>
    <name evidence="3" type="ORF">SAMN05216259_102610</name>
</gene>